<reference evidence="2 3" key="1">
    <citation type="submission" date="2020-10" db="EMBL/GenBank/DDBJ databases">
        <title>The Coptis chinensis genome and diversification of protoberbering-type alkaloids.</title>
        <authorList>
            <person name="Wang B."/>
            <person name="Shu S."/>
            <person name="Song C."/>
            <person name="Liu Y."/>
        </authorList>
    </citation>
    <scope>NUCLEOTIDE SEQUENCE [LARGE SCALE GENOMIC DNA]</scope>
    <source>
        <strain evidence="2">HL-2020</strain>
        <tissue evidence="2">Leaf</tissue>
    </source>
</reference>
<evidence type="ECO:0000256" key="1">
    <source>
        <dbReference type="SAM" id="MobiDB-lite"/>
    </source>
</evidence>
<evidence type="ECO:0000313" key="2">
    <source>
        <dbReference type="EMBL" id="KAF9602467.1"/>
    </source>
</evidence>
<dbReference type="AlphaFoldDB" id="A0A835LRR6"/>
<keyword evidence="3" id="KW-1185">Reference proteome</keyword>
<name>A0A835LRR6_9MAGN</name>
<accession>A0A835LRR6</accession>
<dbReference type="Proteomes" id="UP000631114">
    <property type="component" value="Unassembled WGS sequence"/>
</dbReference>
<feature type="region of interest" description="Disordered" evidence="1">
    <location>
        <begin position="181"/>
        <end position="217"/>
    </location>
</feature>
<dbReference type="EMBL" id="JADFTS010000006">
    <property type="protein sequence ID" value="KAF9602467.1"/>
    <property type="molecule type" value="Genomic_DNA"/>
</dbReference>
<comment type="caution">
    <text evidence="2">The sequence shown here is derived from an EMBL/GenBank/DDBJ whole genome shotgun (WGS) entry which is preliminary data.</text>
</comment>
<sequence length="306" mass="34037">MDLYELENPCKASQDNIQARQEVNTGKDAALPLISTTTAAHPNRNETRSANTVSFADKVRGDQPHQINVTDLPRPEMKGNMPSIRLAKQAVERGRRYCQFSLIGKETANSDQSEELPRKGKNRNKRRNRNKDTLAGPSGTKDPQGMHNNNPDNSEVFHDTSSELVDNNDRAYNDTSSLKAAAATDEANQVVQENAERDKVPDPLSEGQSSPIQEGEVTTLATYNSPEVVIPLQRHSAIPSEQQGDLQASQNMFQVLAEADYLSRQTSWADMAEELDEESTAKEGEWQTPKKKYNKFLAYHLEGVLA</sequence>
<evidence type="ECO:0000313" key="3">
    <source>
        <dbReference type="Proteomes" id="UP000631114"/>
    </source>
</evidence>
<protein>
    <submittedName>
        <fullName evidence="2">Uncharacterized protein</fullName>
    </submittedName>
</protein>
<feature type="region of interest" description="Disordered" evidence="1">
    <location>
        <begin position="107"/>
        <end position="159"/>
    </location>
</feature>
<proteinExistence type="predicted"/>
<gene>
    <name evidence="2" type="ORF">IFM89_028018</name>
</gene>
<organism evidence="2 3">
    <name type="scientific">Coptis chinensis</name>
    <dbReference type="NCBI Taxonomy" id="261450"/>
    <lineage>
        <taxon>Eukaryota</taxon>
        <taxon>Viridiplantae</taxon>
        <taxon>Streptophyta</taxon>
        <taxon>Embryophyta</taxon>
        <taxon>Tracheophyta</taxon>
        <taxon>Spermatophyta</taxon>
        <taxon>Magnoliopsida</taxon>
        <taxon>Ranunculales</taxon>
        <taxon>Ranunculaceae</taxon>
        <taxon>Coptidoideae</taxon>
        <taxon>Coptis</taxon>
    </lineage>
</organism>
<feature type="compositionally biased region" description="Basic residues" evidence="1">
    <location>
        <begin position="119"/>
        <end position="129"/>
    </location>
</feature>
<feature type="region of interest" description="Disordered" evidence="1">
    <location>
        <begin position="59"/>
        <end position="80"/>
    </location>
</feature>